<accession>A0A0D3K4F7</accession>
<reference evidence="2" key="2">
    <citation type="submission" date="2024-10" db="UniProtKB">
        <authorList>
            <consortium name="EnsemblProtists"/>
        </authorList>
    </citation>
    <scope>IDENTIFICATION</scope>
</reference>
<dbReference type="RefSeq" id="XP_005783071.1">
    <property type="nucleotide sequence ID" value="XM_005783014.1"/>
</dbReference>
<dbReference type="AlphaFoldDB" id="A0A0D3K4F7"/>
<protein>
    <recommendedName>
        <fullName evidence="4">DAGKc domain-containing protein</fullName>
    </recommendedName>
</protein>
<sequence>MSRPVAAARPYKETIDSKSPDVRRTRVNEAISRGRERRAAAAAAAEEEEGPSGLSALLCCCLPGGTGNALLSEVAMTASAMRGPPPLELLPGYANESGSGRDPPTSGWLEVVNKSERDGEVIAVLAGANVVELLRCKVGSLLLLDEALRNGVMEDQTVVSAEIGPSVDTLEVALFTKPRLPTADAVRSGVVRDNFAEVTAYTCRCAGRNVLLKYKRGALEVQRGGGGGLAAFGVGKRKAVGSNIDMKTNVESLEQAALP</sequence>
<feature type="compositionally biased region" description="Basic and acidic residues" evidence="1">
    <location>
        <begin position="10"/>
        <end position="39"/>
    </location>
</feature>
<dbReference type="HOGENOM" id="CLU_1075334_0_0_1"/>
<dbReference type="Proteomes" id="UP000013827">
    <property type="component" value="Unassembled WGS sequence"/>
</dbReference>
<proteinExistence type="predicted"/>
<dbReference type="EnsemblProtists" id="EOD20916">
    <property type="protein sequence ID" value="EOD20916"/>
    <property type="gene ID" value="EMIHUDRAFT_435737"/>
</dbReference>
<dbReference type="GeneID" id="17266462"/>
<evidence type="ECO:0000256" key="1">
    <source>
        <dbReference type="SAM" id="MobiDB-lite"/>
    </source>
</evidence>
<feature type="region of interest" description="Disordered" evidence="1">
    <location>
        <begin position="1"/>
        <end position="46"/>
    </location>
</feature>
<evidence type="ECO:0008006" key="4">
    <source>
        <dbReference type="Google" id="ProtNLM"/>
    </source>
</evidence>
<dbReference type="RefSeq" id="XP_005773345.1">
    <property type="nucleotide sequence ID" value="XM_005773288.1"/>
</dbReference>
<dbReference type="KEGG" id="ehx:EMIHUDRAFT_442460"/>
<keyword evidence="3" id="KW-1185">Reference proteome</keyword>
<evidence type="ECO:0000313" key="3">
    <source>
        <dbReference type="Proteomes" id="UP000013827"/>
    </source>
</evidence>
<name>A0A0D3K4F7_EMIH1</name>
<dbReference type="EnsemblProtists" id="EOD30642">
    <property type="protein sequence ID" value="EOD30642"/>
    <property type="gene ID" value="EMIHUDRAFT_442460"/>
</dbReference>
<dbReference type="PaxDb" id="2903-EOD20916"/>
<organism evidence="2 3">
    <name type="scientific">Emiliania huxleyi (strain CCMP1516)</name>
    <dbReference type="NCBI Taxonomy" id="280463"/>
    <lineage>
        <taxon>Eukaryota</taxon>
        <taxon>Haptista</taxon>
        <taxon>Haptophyta</taxon>
        <taxon>Prymnesiophyceae</taxon>
        <taxon>Isochrysidales</taxon>
        <taxon>Noelaerhabdaceae</taxon>
        <taxon>Emiliania</taxon>
    </lineage>
</organism>
<dbReference type="KEGG" id="ehx:EMIHUDRAFT_435737"/>
<evidence type="ECO:0000313" key="2">
    <source>
        <dbReference type="EnsemblProtists" id="EOD30642"/>
    </source>
</evidence>
<reference evidence="3" key="1">
    <citation type="journal article" date="2013" name="Nature">
        <title>Pan genome of the phytoplankton Emiliania underpins its global distribution.</title>
        <authorList>
            <person name="Read B.A."/>
            <person name="Kegel J."/>
            <person name="Klute M.J."/>
            <person name="Kuo A."/>
            <person name="Lefebvre S.C."/>
            <person name="Maumus F."/>
            <person name="Mayer C."/>
            <person name="Miller J."/>
            <person name="Monier A."/>
            <person name="Salamov A."/>
            <person name="Young J."/>
            <person name="Aguilar M."/>
            <person name="Claverie J.M."/>
            <person name="Frickenhaus S."/>
            <person name="Gonzalez K."/>
            <person name="Herman E.K."/>
            <person name="Lin Y.C."/>
            <person name="Napier J."/>
            <person name="Ogata H."/>
            <person name="Sarno A.F."/>
            <person name="Shmutz J."/>
            <person name="Schroeder D."/>
            <person name="de Vargas C."/>
            <person name="Verret F."/>
            <person name="von Dassow P."/>
            <person name="Valentin K."/>
            <person name="Van de Peer Y."/>
            <person name="Wheeler G."/>
            <person name="Dacks J.B."/>
            <person name="Delwiche C.F."/>
            <person name="Dyhrman S.T."/>
            <person name="Glockner G."/>
            <person name="John U."/>
            <person name="Richards T."/>
            <person name="Worden A.Z."/>
            <person name="Zhang X."/>
            <person name="Grigoriev I.V."/>
            <person name="Allen A.E."/>
            <person name="Bidle K."/>
            <person name="Borodovsky M."/>
            <person name="Bowler C."/>
            <person name="Brownlee C."/>
            <person name="Cock J.M."/>
            <person name="Elias M."/>
            <person name="Gladyshev V.N."/>
            <person name="Groth M."/>
            <person name="Guda C."/>
            <person name="Hadaegh A."/>
            <person name="Iglesias-Rodriguez M.D."/>
            <person name="Jenkins J."/>
            <person name="Jones B.M."/>
            <person name="Lawson T."/>
            <person name="Leese F."/>
            <person name="Lindquist E."/>
            <person name="Lobanov A."/>
            <person name="Lomsadze A."/>
            <person name="Malik S.B."/>
            <person name="Marsh M.E."/>
            <person name="Mackinder L."/>
            <person name="Mock T."/>
            <person name="Mueller-Roeber B."/>
            <person name="Pagarete A."/>
            <person name="Parker M."/>
            <person name="Probert I."/>
            <person name="Quesneville H."/>
            <person name="Raines C."/>
            <person name="Rensing S.A."/>
            <person name="Riano-Pachon D.M."/>
            <person name="Richier S."/>
            <person name="Rokitta S."/>
            <person name="Shiraiwa Y."/>
            <person name="Soanes D.M."/>
            <person name="van der Giezen M."/>
            <person name="Wahlund T.M."/>
            <person name="Williams B."/>
            <person name="Wilson W."/>
            <person name="Wolfe G."/>
            <person name="Wurch L.L."/>
        </authorList>
    </citation>
    <scope>NUCLEOTIDE SEQUENCE</scope>
</reference>
<dbReference type="GeneID" id="17275916"/>